<feature type="transmembrane region" description="Helical" evidence="1">
    <location>
        <begin position="20"/>
        <end position="40"/>
    </location>
</feature>
<sequence length="253" mass="27502">MKPDLVSTMRAAASLLREPPWPWLVVISAGGWLGLVGLGGREPLDGLCLSASQLLLDQGVAAALAGFPLRSGLAWIAWLLMLVAMMPLLLAPPLQYLQDRMPARRRASALSLFLAGYGGIWMAACLPLVGLGALLRALGESVGIVAVLPALVLAGVWQVSPWKQARLNECHRSPRLRYRRPEADVDALLFGVFEALNCLASCWALMLVPLTMGTFHLQAMVLVTGVMVSERLNPARSVRWRWPLSSDRPRALI</sequence>
<keyword evidence="1" id="KW-0472">Membrane</keyword>
<keyword evidence="1" id="KW-0812">Transmembrane</keyword>
<keyword evidence="1" id="KW-1133">Transmembrane helix</keyword>
<evidence type="ECO:0000313" key="3">
    <source>
        <dbReference type="Proteomes" id="UP000759443"/>
    </source>
</evidence>
<comment type="caution">
    <text evidence="2">The sequence shown here is derived from an EMBL/GenBank/DDBJ whole genome shotgun (WGS) entry which is preliminary data.</text>
</comment>
<proteinExistence type="predicted"/>
<feature type="transmembrane region" description="Helical" evidence="1">
    <location>
        <begin position="141"/>
        <end position="162"/>
    </location>
</feature>
<dbReference type="Pfam" id="PF09948">
    <property type="entry name" value="PpoB2"/>
    <property type="match status" value="1"/>
</dbReference>
<feature type="transmembrane region" description="Helical" evidence="1">
    <location>
        <begin position="112"/>
        <end position="135"/>
    </location>
</feature>
<accession>A0ABS4DZE3</accession>
<gene>
    <name evidence="2" type="ORF">J2Z17_002500</name>
</gene>
<dbReference type="InterPro" id="IPR018688">
    <property type="entry name" value="PpoB2-like"/>
</dbReference>
<feature type="transmembrane region" description="Helical" evidence="1">
    <location>
        <begin position="73"/>
        <end position="91"/>
    </location>
</feature>
<protein>
    <submittedName>
        <fullName evidence="2">Metal-binding membrane protein</fullName>
    </submittedName>
</protein>
<organism evidence="2 3">
    <name type="scientific">Rhizobium halophytocola</name>
    <dbReference type="NCBI Taxonomy" id="735519"/>
    <lineage>
        <taxon>Bacteria</taxon>
        <taxon>Pseudomonadati</taxon>
        <taxon>Pseudomonadota</taxon>
        <taxon>Alphaproteobacteria</taxon>
        <taxon>Hyphomicrobiales</taxon>
        <taxon>Rhizobiaceae</taxon>
        <taxon>Rhizobium/Agrobacterium group</taxon>
        <taxon>Rhizobium</taxon>
    </lineage>
</organism>
<evidence type="ECO:0000256" key="1">
    <source>
        <dbReference type="SAM" id="Phobius"/>
    </source>
</evidence>
<name>A0ABS4DZE3_9HYPH</name>
<reference evidence="2 3" key="1">
    <citation type="submission" date="2021-03" db="EMBL/GenBank/DDBJ databases">
        <title>Genomic Encyclopedia of Type Strains, Phase IV (KMG-IV): sequencing the most valuable type-strain genomes for metagenomic binning, comparative biology and taxonomic classification.</title>
        <authorList>
            <person name="Goeker M."/>
        </authorList>
    </citation>
    <scope>NUCLEOTIDE SEQUENCE [LARGE SCALE GENOMIC DNA]</scope>
    <source>
        <strain evidence="2 3">DSM 21600</strain>
    </source>
</reference>
<dbReference type="EMBL" id="JAGGJU010000006">
    <property type="protein sequence ID" value="MBP1851057.1"/>
    <property type="molecule type" value="Genomic_DNA"/>
</dbReference>
<evidence type="ECO:0000313" key="2">
    <source>
        <dbReference type="EMBL" id="MBP1851057.1"/>
    </source>
</evidence>
<dbReference type="Proteomes" id="UP000759443">
    <property type="component" value="Unassembled WGS sequence"/>
</dbReference>
<dbReference type="RefSeq" id="WP_209945395.1">
    <property type="nucleotide sequence ID" value="NZ_JAGGJU010000006.1"/>
</dbReference>
<keyword evidence="3" id="KW-1185">Reference proteome</keyword>
<feature type="transmembrane region" description="Helical" evidence="1">
    <location>
        <begin position="183"/>
        <end position="206"/>
    </location>
</feature>